<dbReference type="AlphaFoldDB" id="A0ABD1YNP8"/>
<organism evidence="1 2">
    <name type="scientific">Riccia fluitans</name>
    <dbReference type="NCBI Taxonomy" id="41844"/>
    <lineage>
        <taxon>Eukaryota</taxon>
        <taxon>Viridiplantae</taxon>
        <taxon>Streptophyta</taxon>
        <taxon>Embryophyta</taxon>
        <taxon>Marchantiophyta</taxon>
        <taxon>Marchantiopsida</taxon>
        <taxon>Marchantiidae</taxon>
        <taxon>Marchantiales</taxon>
        <taxon>Ricciaceae</taxon>
        <taxon>Riccia</taxon>
    </lineage>
</organism>
<gene>
    <name evidence="1" type="ORF">R1flu_016018</name>
</gene>
<comment type="caution">
    <text evidence="1">The sequence shown here is derived from an EMBL/GenBank/DDBJ whole genome shotgun (WGS) entry which is preliminary data.</text>
</comment>
<evidence type="ECO:0000313" key="2">
    <source>
        <dbReference type="Proteomes" id="UP001605036"/>
    </source>
</evidence>
<sequence>MLAKRSPTVANAGEGLLALAKVCQHWPTLFANGGEAFASSGQCRRRFTSISKGLPMMANCSPALARVTCTGKSLSALANIVRQQWPTLTKVC</sequence>
<name>A0ABD1YNP8_9MARC</name>
<dbReference type="Proteomes" id="UP001605036">
    <property type="component" value="Unassembled WGS sequence"/>
</dbReference>
<dbReference type="EMBL" id="JBHFFA010000004">
    <property type="protein sequence ID" value="KAL2631332.1"/>
    <property type="molecule type" value="Genomic_DNA"/>
</dbReference>
<reference evidence="1 2" key="1">
    <citation type="submission" date="2024-09" db="EMBL/GenBank/DDBJ databases">
        <title>Chromosome-scale assembly of Riccia fluitans.</title>
        <authorList>
            <person name="Paukszto L."/>
            <person name="Sawicki J."/>
            <person name="Karawczyk K."/>
            <person name="Piernik-Szablinska J."/>
            <person name="Szczecinska M."/>
            <person name="Mazdziarz M."/>
        </authorList>
    </citation>
    <scope>NUCLEOTIDE SEQUENCE [LARGE SCALE GENOMIC DNA]</scope>
    <source>
        <strain evidence="1">Rf_01</strain>
        <tissue evidence="1">Aerial parts of the thallus</tissue>
    </source>
</reference>
<evidence type="ECO:0000313" key="1">
    <source>
        <dbReference type="EMBL" id="KAL2631332.1"/>
    </source>
</evidence>
<protein>
    <submittedName>
        <fullName evidence="1">Uncharacterized protein</fullName>
    </submittedName>
</protein>
<accession>A0ABD1YNP8</accession>
<proteinExistence type="predicted"/>
<keyword evidence="2" id="KW-1185">Reference proteome</keyword>